<dbReference type="Gene3D" id="3.40.50.1820">
    <property type="entry name" value="alpha/beta hydrolase"/>
    <property type="match status" value="1"/>
</dbReference>
<keyword evidence="7 10" id="KW-0645">Protease</keyword>
<feature type="active site" description="Nucleophile" evidence="11">
    <location>
        <position position="107"/>
    </location>
</feature>
<dbReference type="Pfam" id="PF00561">
    <property type="entry name" value="Abhydrolase_1"/>
    <property type="match status" value="1"/>
</dbReference>
<sequence>MVKVQTGYMPFGKYQTYYRIVGEATTKAPLVLIHGGPGSTHNYFEVLDELAETNQRQLIMYDQIGCGQSSCPDNHAAEIYRAQIWLEELVALRHFLQLDRIHLLGQSWGGMLEIMYLCDLHPRGVLSGILASTLPASWLWSKELHRLIKFMPDNEQAAIRRAEKTKDFTNGDYQSANHHFMAMHCNAPLSSTDPEPLLRPKREGKQAYLTAWGPNEYTPIGNLQSFDYLEQLHKIKIPMLITSGTDDLCTPYVAKTMYDRLPNAKWELFEGCRHMSFVEKREQYLHVLASWLDMNDKKNVS</sequence>
<dbReference type="NCBIfam" id="NF045945">
    <property type="entry name" value="ProImpepLactob"/>
    <property type="match status" value="1"/>
</dbReference>
<accession>A0A0R1WBI9</accession>
<feature type="active site" description="Proton donor" evidence="11">
    <location>
        <position position="274"/>
    </location>
</feature>
<dbReference type="PANTHER" id="PTHR43798">
    <property type="entry name" value="MONOACYLGLYCEROL LIPASE"/>
    <property type="match status" value="1"/>
</dbReference>
<keyword evidence="8 10" id="KW-0378">Hydrolase</keyword>
<evidence type="ECO:0000256" key="6">
    <source>
        <dbReference type="ARBA" id="ARBA00022438"/>
    </source>
</evidence>
<evidence type="ECO:0000256" key="8">
    <source>
        <dbReference type="ARBA" id="ARBA00022801"/>
    </source>
</evidence>
<dbReference type="PIRSF" id="PIRSF005539">
    <property type="entry name" value="Pept_S33_TRI_F1"/>
    <property type="match status" value="1"/>
</dbReference>
<dbReference type="InterPro" id="IPR005945">
    <property type="entry name" value="Pro_imino_pep"/>
</dbReference>
<comment type="similarity">
    <text evidence="3 10">Belongs to the peptidase S33 family.</text>
</comment>
<evidence type="ECO:0000256" key="5">
    <source>
        <dbReference type="ARBA" id="ARBA00021843"/>
    </source>
</evidence>
<dbReference type="PRINTS" id="PR00793">
    <property type="entry name" value="PROAMNOPTASE"/>
</dbReference>
<dbReference type="GO" id="GO:0004177">
    <property type="term" value="F:aminopeptidase activity"/>
    <property type="evidence" value="ECO:0007669"/>
    <property type="project" value="UniProtKB-KW"/>
</dbReference>
<proteinExistence type="inferred from homology"/>
<evidence type="ECO:0000313" key="13">
    <source>
        <dbReference type="EMBL" id="KRM15336.1"/>
    </source>
</evidence>
<comment type="function">
    <text evidence="10">Releases the N-terminal proline from various substrates.</text>
</comment>
<evidence type="ECO:0000256" key="3">
    <source>
        <dbReference type="ARBA" id="ARBA00010088"/>
    </source>
</evidence>
<evidence type="ECO:0000256" key="2">
    <source>
        <dbReference type="ARBA" id="ARBA00004196"/>
    </source>
</evidence>
<dbReference type="PANTHER" id="PTHR43798:SF33">
    <property type="entry name" value="HYDROLASE, PUTATIVE (AFU_ORTHOLOGUE AFUA_2G14860)-RELATED"/>
    <property type="match status" value="1"/>
</dbReference>
<dbReference type="RefSeq" id="WP_056984480.1">
    <property type="nucleotide sequence ID" value="NZ_AZGE01000012.1"/>
</dbReference>
<keyword evidence="6 10" id="KW-0031">Aminopeptidase</keyword>
<evidence type="ECO:0000256" key="11">
    <source>
        <dbReference type="PIRSR" id="PIRSR005539-1"/>
    </source>
</evidence>
<comment type="catalytic activity">
    <reaction evidence="1 10">
        <text>Release of N-terminal proline from a peptide.</text>
        <dbReference type="EC" id="3.4.11.5"/>
    </reaction>
</comment>
<evidence type="ECO:0000256" key="4">
    <source>
        <dbReference type="ARBA" id="ARBA00012568"/>
    </source>
</evidence>
<dbReference type="SUPFAM" id="SSF53474">
    <property type="entry name" value="alpha/beta-Hydrolases"/>
    <property type="match status" value="1"/>
</dbReference>
<evidence type="ECO:0000256" key="7">
    <source>
        <dbReference type="ARBA" id="ARBA00022670"/>
    </source>
</evidence>
<dbReference type="Proteomes" id="UP000050973">
    <property type="component" value="Unassembled WGS sequence"/>
</dbReference>
<feature type="domain" description="AB hydrolase-1" evidence="12">
    <location>
        <begin position="29"/>
        <end position="280"/>
    </location>
</feature>
<evidence type="ECO:0000256" key="9">
    <source>
        <dbReference type="ARBA" id="ARBA00029605"/>
    </source>
</evidence>
<dbReference type="GO" id="GO:0030313">
    <property type="term" value="C:cell envelope"/>
    <property type="evidence" value="ECO:0007669"/>
    <property type="project" value="UniProtKB-SubCell"/>
</dbReference>
<dbReference type="NCBIfam" id="TIGR01250">
    <property type="entry name" value="pro_imino_pep_2"/>
    <property type="match status" value="1"/>
</dbReference>
<comment type="caution">
    <text evidence="13">The sequence shown here is derived from an EMBL/GenBank/DDBJ whole genome shotgun (WGS) entry which is preliminary data.</text>
</comment>
<comment type="subcellular location">
    <subcellularLocation>
        <location evidence="2">Cell envelope</location>
    </subcellularLocation>
</comment>
<name>A0A0R1WBI9_9LACO</name>
<dbReference type="GO" id="GO:0006508">
    <property type="term" value="P:proteolysis"/>
    <property type="evidence" value="ECO:0007669"/>
    <property type="project" value="UniProtKB-KW"/>
</dbReference>
<reference evidence="13 14" key="1">
    <citation type="journal article" date="2015" name="Genome Announc.">
        <title>Expanding the biotechnology potential of lactobacilli through comparative genomics of 213 strains and associated genera.</title>
        <authorList>
            <person name="Sun Z."/>
            <person name="Harris H.M."/>
            <person name="McCann A."/>
            <person name="Guo C."/>
            <person name="Argimon S."/>
            <person name="Zhang W."/>
            <person name="Yang X."/>
            <person name="Jeffery I.B."/>
            <person name="Cooney J.C."/>
            <person name="Kagawa T.F."/>
            <person name="Liu W."/>
            <person name="Song Y."/>
            <person name="Salvetti E."/>
            <person name="Wrobel A."/>
            <person name="Rasinkangas P."/>
            <person name="Parkhill J."/>
            <person name="Rea M.C."/>
            <person name="O'Sullivan O."/>
            <person name="Ritari J."/>
            <person name="Douillard F.P."/>
            <person name="Paul Ross R."/>
            <person name="Yang R."/>
            <person name="Briner A.E."/>
            <person name="Felis G.E."/>
            <person name="de Vos W.M."/>
            <person name="Barrangou R."/>
            <person name="Klaenhammer T.R."/>
            <person name="Caufield P.W."/>
            <person name="Cui Y."/>
            <person name="Zhang H."/>
            <person name="O'Toole P.W."/>
        </authorList>
    </citation>
    <scope>NUCLEOTIDE SEQUENCE [LARGE SCALE GENOMIC DNA]</scope>
    <source>
        <strain evidence="13 14">DSM 4864</strain>
    </source>
</reference>
<dbReference type="InterPro" id="IPR050266">
    <property type="entry name" value="AB_hydrolase_sf"/>
</dbReference>
<evidence type="ECO:0000259" key="12">
    <source>
        <dbReference type="Pfam" id="PF00561"/>
    </source>
</evidence>
<dbReference type="InterPro" id="IPR029058">
    <property type="entry name" value="AB_hydrolase_fold"/>
</dbReference>
<gene>
    <name evidence="13" type="ORF">FC49_GL000382</name>
</gene>
<dbReference type="EC" id="3.4.11.5" evidence="4 10"/>
<evidence type="ECO:0000256" key="10">
    <source>
        <dbReference type="PIRNR" id="PIRNR005539"/>
    </source>
</evidence>
<evidence type="ECO:0000256" key="1">
    <source>
        <dbReference type="ARBA" id="ARBA00001585"/>
    </source>
</evidence>
<dbReference type="InterPro" id="IPR002410">
    <property type="entry name" value="Peptidase_S33"/>
</dbReference>
<protein>
    <recommendedName>
        <fullName evidence="5 10">Proline iminopeptidase</fullName>
        <shortName evidence="10">PIP</shortName>
        <ecNumber evidence="4 10">3.4.11.5</ecNumber>
    </recommendedName>
    <alternativeName>
        <fullName evidence="9 10">Prolyl aminopeptidase</fullName>
    </alternativeName>
</protein>
<dbReference type="AlphaFoldDB" id="A0A0R1WBI9"/>
<evidence type="ECO:0000313" key="14">
    <source>
        <dbReference type="Proteomes" id="UP000050973"/>
    </source>
</evidence>
<dbReference type="PATRIC" id="fig|1423779.3.peg.387"/>
<feature type="active site" evidence="11">
    <location>
        <position position="247"/>
    </location>
</feature>
<dbReference type="GO" id="GO:0016020">
    <property type="term" value="C:membrane"/>
    <property type="evidence" value="ECO:0007669"/>
    <property type="project" value="TreeGrafter"/>
</dbReference>
<organism evidence="13 14">
    <name type="scientific">Limosilactobacillus oris DSM 4864</name>
    <dbReference type="NCBI Taxonomy" id="1423779"/>
    <lineage>
        <taxon>Bacteria</taxon>
        <taxon>Bacillati</taxon>
        <taxon>Bacillota</taxon>
        <taxon>Bacilli</taxon>
        <taxon>Lactobacillales</taxon>
        <taxon>Lactobacillaceae</taxon>
        <taxon>Limosilactobacillus</taxon>
    </lineage>
</organism>
<dbReference type="EMBL" id="AZGE01000012">
    <property type="protein sequence ID" value="KRM15336.1"/>
    <property type="molecule type" value="Genomic_DNA"/>
</dbReference>
<dbReference type="InterPro" id="IPR000073">
    <property type="entry name" value="AB_hydrolase_1"/>
</dbReference>